<proteinExistence type="predicted"/>
<dbReference type="AlphaFoldDB" id="A0A212J0W5"/>
<sequence>MIHTIYKNISFSVHMLKLHHILRRNIDGSRRVTAYFYKTIHISKQWSPSCRSKNPILSTGVSTSGKLHCRRPAKNVARRCRRTCG</sequence>
<reference evidence="1" key="1">
    <citation type="submission" date="2016-04" db="EMBL/GenBank/DDBJ databases">
        <authorList>
            <person name="Evans L.H."/>
            <person name="Alamgir A."/>
            <person name="Owens N."/>
            <person name="Weber N.D."/>
            <person name="Virtaneva K."/>
            <person name="Barbian K."/>
            <person name="Babar A."/>
            <person name="Rosenke K."/>
        </authorList>
    </citation>
    <scope>NUCLEOTIDE SEQUENCE</scope>
    <source>
        <strain evidence="1">86</strain>
    </source>
</reference>
<dbReference type="EMBL" id="FLUQ01000001">
    <property type="protein sequence ID" value="SBV92984.1"/>
    <property type="molecule type" value="Genomic_DNA"/>
</dbReference>
<protein>
    <submittedName>
        <fullName evidence="1">Uncharacterized protein</fullName>
    </submittedName>
</protein>
<accession>A0A212J0W5</accession>
<gene>
    <name evidence="1" type="ORF">KL86DPRO_10454</name>
</gene>
<organism evidence="1">
    <name type="scientific">uncultured delta proteobacterium</name>
    <dbReference type="NCBI Taxonomy" id="34034"/>
    <lineage>
        <taxon>Bacteria</taxon>
        <taxon>Deltaproteobacteria</taxon>
        <taxon>environmental samples</taxon>
    </lineage>
</organism>
<evidence type="ECO:0000313" key="1">
    <source>
        <dbReference type="EMBL" id="SBV92984.1"/>
    </source>
</evidence>
<name>A0A212J0W5_9DELT</name>